<dbReference type="CDD" id="cd03431">
    <property type="entry name" value="NUDIX_DNA_Glycosylase_C-MutY"/>
    <property type="match status" value="1"/>
</dbReference>
<dbReference type="CDD" id="cd00056">
    <property type="entry name" value="ENDO3c"/>
    <property type="match status" value="1"/>
</dbReference>
<evidence type="ECO:0000256" key="6">
    <source>
        <dbReference type="ARBA" id="ARBA00022485"/>
    </source>
</evidence>
<keyword evidence="7" id="KW-0479">Metal-binding</keyword>
<comment type="cofactor">
    <cofactor evidence="14">
        <name>[4Fe-4S] cluster</name>
        <dbReference type="ChEBI" id="CHEBI:49883"/>
    </cofactor>
    <text evidence="14">Binds 1 [4Fe-4S] cluster.</text>
</comment>
<dbReference type="EMBL" id="CP036422">
    <property type="protein sequence ID" value="QFU77569.1"/>
    <property type="molecule type" value="Genomic_DNA"/>
</dbReference>
<dbReference type="GO" id="GO:0032357">
    <property type="term" value="F:oxidized purine DNA binding"/>
    <property type="evidence" value="ECO:0007669"/>
    <property type="project" value="TreeGrafter"/>
</dbReference>
<dbReference type="OrthoDB" id="9802365at2"/>
<keyword evidence="8 14" id="KW-0227">DNA damage</keyword>
<dbReference type="Proteomes" id="UP000326287">
    <property type="component" value="Chromosome"/>
</dbReference>
<dbReference type="InterPro" id="IPR015797">
    <property type="entry name" value="NUDIX_hydrolase-like_dom_sf"/>
</dbReference>
<organism evidence="16 17">
    <name type="scientific">Halioglobus maricola</name>
    <dbReference type="NCBI Taxonomy" id="2601894"/>
    <lineage>
        <taxon>Bacteria</taxon>
        <taxon>Pseudomonadati</taxon>
        <taxon>Pseudomonadota</taxon>
        <taxon>Gammaproteobacteria</taxon>
        <taxon>Cellvibrionales</taxon>
        <taxon>Halieaceae</taxon>
        <taxon>Halioglobus</taxon>
    </lineage>
</organism>
<evidence type="ECO:0000256" key="1">
    <source>
        <dbReference type="ARBA" id="ARBA00000843"/>
    </source>
</evidence>
<dbReference type="InterPro" id="IPR003651">
    <property type="entry name" value="Endonuclease3_FeS-loop_motif"/>
</dbReference>
<dbReference type="InterPro" id="IPR011257">
    <property type="entry name" value="DNA_glycosylase"/>
</dbReference>
<dbReference type="FunFam" id="1.10.340.30:FF:000002">
    <property type="entry name" value="Adenine DNA glycosylase"/>
    <property type="match status" value="1"/>
</dbReference>
<dbReference type="Pfam" id="PF00730">
    <property type="entry name" value="HhH-GPD"/>
    <property type="match status" value="1"/>
</dbReference>
<evidence type="ECO:0000256" key="3">
    <source>
        <dbReference type="ARBA" id="ARBA00008343"/>
    </source>
</evidence>
<dbReference type="Pfam" id="PF10576">
    <property type="entry name" value="EndIII_4Fe-2S"/>
    <property type="match status" value="1"/>
</dbReference>
<dbReference type="AlphaFoldDB" id="A0A5P9NPH6"/>
<keyword evidence="17" id="KW-1185">Reference proteome</keyword>
<dbReference type="GO" id="GO:0046872">
    <property type="term" value="F:metal ion binding"/>
    <property type="evidence" value="ECO:0007669"/>
    <property type="project" value="UniProtKB-UniRule"/>
</dbReference>
<evidence type="ECO:0000256" key="5">
    <source>
        <dbReference type="ARBA" id="ARBA00022023"/>
    </source>
</evidence>
<dbReference type="GO" id="GO:0035485">
    <property type="term" value="F:adenine/guanine mispair binding"/>
    <property type="evidence" value="ECO:0007669"/>
    <property type="project" value="TreeGrafter"/>
</dbReference>
<keyword evidence="10 14" id="KW-0408">Iron</keyword>
<sequence>MPTVNFATRLLDWFDQYGRHDLPWQENTTPYRVWVSEIMLQQTQVKTVIPYFHRFMETFPSVEKLAAAPEDEVLHLWTGLGYYARARNLHKAAKKVAQELDGDFPSSVEGLEQLPGIGRSTAGAIVSIANGQRATILDGNVKRVLARYAAVEGWPGKTAVHEKLWKIADGFTPNARSADYTQAIMDLGATLCTRSKPRCQDCPLQHDCQAHEQGRQADFPGKKPKKTLPVRTTRFLMIRDNSGDLWLEKRPAPGIWGGLWCFPEAPDLDPVAASCDLTGQNPASAETWPVFRHTFSHYHLDIEPILVELGTAPSAVMEANRQLWYNVRHPPQIGLAAPVVGLLQQLAVEE</sequence>
<evidence type="ECO:0000256" key="8">
    <source>
        <dbReference type="ARBA" id="ARBA00022763"/>
    </source>
</evidence>
<dbReference type="Pfam" id="PF14815">
    <property type="entry name" value="NUDIX_4"/>
    <property type="match status" value="1"/>
</dbReference>
<protein>
    <recommendedName>
        <fullName evidence="5 14">Adenine DNA glycosylase</fullName>
        <ecNumber evidence="4 14">3.2.2.31</ecNumber>
    </recommendedName>
</protein>
<dbReference type="SUPFAM" id="SSF48150">
    <property type="entry name" value="DNA-glycosylase"/>
    <property type="match status" value="1"/>
</dbReference>
<dbReference type="InterPro" id="IPR003265">
    <property type="entry name" value="HhH-GPD_domain"/>
</dbReference>
<dbReference type="Pfam" id="PF00633">
    <property type="entry name" value="HHH"/>
    <property type="match status" value="1"/>
</dbReference>
<keyword evidence="12" id="KW-0234">DNA repair</keyword>
<keyword evidence="9" id="KW-0378">Hydrolase</keyword>
<dbReference type="InterPro" id="IPR004035">
    <property type="entry name" value="Endouclease-III_FeS-bd_BS"/>
</dbReference>
<dbReference type="InterPro" id="IPR029119">
    <property type="entry name" value="MutY_C"/>
</dbReference>
<evidence type="ECO:0000256" key="10">
    <source>
        <dbReference type="ARBA" id="ARBA00023004"/>
    </source>
</evidence>
<dbReference type="RefSeq" id="WP_153240716.1">
    <property type="nucleotide sequence ID" value="NZ_CP036422.1"/>
</dbReference>
<reference evidence="16 17" key="1">
    <citation type="submission" date="2019-02" db="EMBL/GenBank/DDBJ databases">
        <authorList>
            <person name="Li S.-H."/>
        </authorList>
    </citation>
    <scope>NUCLEOTIDE SEQUENCE [LARGE SCALE GENOMIC DNA]</scope>
    <source>
        <strain evidence="16 17">IMCC14385</strain>
    </source>
</reference>
<dbReference type="KEGG" id="halc:EY643_18870"/>
<dbReference type="SMART" id="SM00478">
    <property type="entry name" value="ENDO3c"/>
    <property type="match status" value="1"/>
</dbReference>
<evidence type="ECO:0000256" key="7">
    <source>
        <dbReference type="ARBA" id="ARBA00022723"/>
    </source>
</evidence>
<proteinExistence type="inferred from homology"/>
<dbReference type="PANTHER" id="PTHR42944:SF1">
    <property type="entry name" value="ADENINE DNA GLYCOSYLASE"/>
    <property type="match status" value="1"/>
</dbReference>
<evidence type="ECO:0000256" key="13">
    <source>
        <dbReference type="ARBA" id="ARBA00023295"/>
    </source>
</evidence>
<evidence type="ECO:0000256" key="9">
    <source>
        <dbReference type="ARBA" id="ARBA00022801"/>
    </source>
</evidence>
<dbReference type="InterPro" id="IPR023170">
    <property type="entry name" value="HhH_base_excis_C"/>
</dbReference>
<dbReference type="InterPro" id="IPR005760">
    <property type="entry name" value="A/G_AdeGlyc_MutY"/>
</dbReference>
<evidence type="ECO:0000256" key="4">
    <source>
        <dbReference type="ARBA" id="ARBA00012045"/>
    </source>
</evidence>
<evidence type="ECO:0000256" key="12">
    <source>
        <dbReference type="ARBA" id="ARBA00023204"/>
    </source>
</evidence>
<dbReference type="NCBIfam" id="TIGR01084">
    <property type="entry name" value="mutY"/>
    <property type="match status" value="1"/>
</dbReference>
<dbReference type="InterPro" id="IPR004036">
    <property type="entry name" value="Endonuclease-III-like_CS2"/>
</dbReference>
<dbReference type="GO" id="GO:0000701">
    <property type="term" value="F:purine-specific mismatch base pair DNA N-glycosylase activity"/>
    <property type="evidence" value="ECO:0007669"/>
    <property type="project" value="UniProtKB-EC"/>
</dbReference>
<evidence type="ECO:0000259" key="15">
    <source>
        <dbReference type="SMART" id="SM00478"/>
    </source>
</evidence>
<feature type="domain" description="HhH-GPD" evidence="15">
    <location>
        <begin position="39"/>
        <end position="190"/>
    </location>
</feature>
<comment type="function">
    <text evidence="2">Adenine glycosylase active on G-A mispairs. MutY also corrects error-prone DNA synthesis past GO lesions which are due to the oxidatively damaged form of guanine: 7,8-dihydro-8-oxoguanine (8-oxo-dGTP).</text>
</comment>
<dbReference type="PROSITE" id="PS00764">
    <property type="entry name" value="ENDONUCLEASE_III_1"/>
    <property type="match status" value="1"/>
</dbReference>
<keyword evidence="6" id="KW-0004">4Fe-4S</keyword>
<dbReference type="GO" id="GO:0006284">
    <property type="term" value="P:base-excision repair"/>
    <property type="evidence" value="ECO:0007669"/>
    <property type="project" value="UniProtKB-UniRule"/>
</dbReference>
<keyword evidence="11" id="KW-0411">Iron-sulfur</keyword>
<evidence type="ECO:0000256" key="11">
    <source>
        <dbReference type="ARBA" id="ARBA00023014"/>
    </source>
</evidence>
<comment type="similarity">
    <text evidence="3 14">Belongs to the Nth/MutY family.</text>
</comment>
<dbReference type="InterPro" id="IPR000445">
    <property type="entry name" value="HhH_motif"/>
</dbReference>
<dbReference type="EC" id="3.2.2.31" evidence="4 14"/>
<dbReference type="PANTHER" id="PTHR42944">
    <property type="entry name" value="ADENINE DNA GLYCOSYLASE"/>
    <property type="match status" value="1"/>
</dbReference>
<dbReference type="NCBIfam" id="NF008132">
    <property type="entry name" value="PRK10880.1"/>
    <property type="match status" value="1"/>
</dbReference>
<dbReference type="SUPFAM" id="SSF55811">
    <property type="entry name" value="Nudix"/>
    <property type="match status" value="1"/>
</dbReference>
<evidence type="ECO:0000256" key="14">
    <source>
        <dbReference type="RuleBase" id="RU365096"/>
    </source>
</evidence>
<evidence type="ECO:0000313" key="16">
    <source>
        <dbReference type="EMBL" id="QFU77569.1"/>
    </source>
</evidence>
<accession>A0A5P9NPH6</accession>
<gene>
    <name evidence="16" type="ORF">EY643_18870</name>
</gene>
<dbReference type="InterPro" id="IPR044298">
    <property type="entry name" value="MIG/MutY"/>
</dbReference>
<name>A0A5P9NPH6_9GAMM</name>
<keyword evidence="13 14" id="KW-0326">Glycosidase</keyword>
<dbReference type="Gene3D" id="3.90.79.10">
    <property type="entry name" value="Nucleoside Triphosphate Pyrophosphohydrolase"/>
    <property type="match status" value="1"/>
</dbReference>
<dbReference type="GO" id="GO:0034039">
    <property type="term" value="F:8-oxo-7,8-dihydroguanine DNA N-glycosylase activity"/>
    <property type="evidence" value="ECO:0007669"/>
    <property type="project" value="TreeGrafter"/>
</dbReference>
<evidence type="ECO:0000256" key="2">
    <source>
        <dbReference type="ARBA" id="ARBA00002933"/>
    </source>
</evidence>
<dbReference type="Gene3D" id="1.10.1670.10">
    <property type="entry name" value="Helix-hairpin-Helix base-excision DNA repair enzymes (C-terminal)"/>
    <property type="match status" value="1"/>
</dbReference>
<comment type="catalytic activity">
    <reaction evidence="1 14">
        <text>Hydrolyzes free adenine bases from 7,8-dihydro-8-oxoguanine:adenine mismatched double-stranded DNA, leaving an apurinic site.</text>
        <dbReference type="EC" id="3.2.2.31"/>
    </reaction>
</comment>
<dbReference type="PROSITE" id="PS01155">
    <property type="entry name" value="ENDONUCLEASE_III_2"/>
    <property type="match status" value="1"/>
</dbReference>
<dbReference type="GO" id="GO:0051539">
    <property type="term" value="F:4 iron, 4 sulfur cluster binding"/>
    <property type="evidence" value="ECO:0007669"/>
    <property type="project" value="UniProtKB-UniRule"/>
</dbReference>
<evidence type="ECO:0000313" key="17">
    <source>
        <dbReference type="Proteomes" id="UP000326287"/>
    </source>
</evidence>
<dbReference type="Gene3D" id="1.10.340.30">
    <property type="entry name" value="Hypothetical protein, domain 2"/>
    <property type="match status" value="1"/>
</dbReference>
<dbReference type="GO" id="GO:0006298">
    <property type="term" value="P:mismatch repair"/>
    <property type="evidence" value="ECO:0007669"/>
    <property type="project" value="TreeGrafter"/>
</dbReference>